<evidence type="ECO:0000313" key="3">
    <source>
        <dbReference type="Proteomes" id="UP000737171"/>
    </source>
</evidence>
<dbReference type="SUPFAM" id="SSF53474">
    <property type="entry name" value="alpha/beta-Hydrolases"/>
    <property type="match status" value="1"/>
</dbReference>
<sequence length="288" mass="30466">MQTLQTEDGLPLHLRHWALAAAAGSAPAARGSVLIVHGLGEHIGRYAHVAAHLNANAWHVIGYDQRGHGASGGARGAMATPDSLLDDLARVIDALRQARPGPLVLLGHSMGGLIAGRFVAEGLAAQPAPWWRPVEALVMSSPALDPGMNAFQKGLLALLGPLAPNLAVNNGLNPAWVSRDPAVVAAYVEDPLVHDRVTPRLARFIVDGGEVVRAAAPRWTLPTALLYAGADRCVAPRGSDAFAAAAPRDVVFSKRYDGFSHEIFNEPEQREVLATLSRWLVPHGALNS</sequence>
<reference evidence="2 3" key="1">
    <citation type="submission" date="2020-05" db="EMBL/GenBank/DDBJ databases">
        <title>Aquincola sp. isolate from soil.</title>
        <authorList>
            <person name="Han J."/>
            <person name="Kim D.-U."/>
        </authorList>
    </citation>
    <scope>NUCLEOTIDE SEQUENCE [LARGE SCALE GENOMIC DNA]</scope>
    <source>
        <strain evidence="2 3">S2</strain>
    </source>
</reference>
<evidence type="ECO:0000313" key="2">
    <source>
        <dbReference type="EMBL" id="NRF66269.1"/>
    </source>
</evidence>
<accession>A0ABX2ECQ7</accession>
<dbReference type="Pfam" id="PF12146">
    <property type="entry name" value="Hydrolase_4"/>
    <property type="match status" value="1"/>
</dbReference>
<dbReference type="Proteomes" id="UP000737171">
    <property type="component" value="Unassembled WGS sequence"/>
</dbReference>
<gene>
    <name evidence="2" type="ORF">HLB44_04665</name>
</gene>
<proteinExistence type="predicted"/>
<dbReference type="InterPro" id="IPR022742">
    <property type="entry name" value="Hydrolase_4"/>
</dbReference>
<keyword evidence="3" id="KW-1185">Reference proteome</keyword>
<keyword evidence="2" id="KW-0378">Hydrolase</keyword>
<dbReference type="PANTHER" id="PTHR11614">
    <property type="entry name" value="PHOSPHOLIPASE-RELATED"/>
    <property type="match status" value="1"/>
</dbReference>
<dbReference type="RefSeq" id="WP_173121046.1">
    <property type="nucleotide sequence ID" value="NZ_JABRWJ010000001.1"/>
</dbReference>
<comment type="caution">
    <text evidence="2">The sequence shown here is derived from an EMBL/GenBank/DDBJ whole genome shotgun (WGS) entry which is preliminary data.</text>
</comment>
<protein>
    <submittedName>
        <fullName evidence="2">Alpha/beta hydrolase</fullName>
    </submittedName>
</protein>
<dbReference type="InterPro" id="IPR051044">
    <property type="entry name" value="MAG_DAG_Lipase"/>
</dbReference>
<dbReference type="GO" id="GO:0016787">
    <property type="term" value="F:hydrolase activity"/>
    <property type="evidence" value="ECO:0007669"/>
    <property type="project" value="UniProtKB-KW"/>
</dbReference>
<organism evidence="2 3">
    <name type="scientific">Pseudaquabacterium terrae</name>
    <dbReference type="NCBI Taxonomy" id="2732868"/>
    <lineage>
        <taxon>Bacteria</taxon>
        <taxon>Pseudomonadati</taxon>
        <taxon>Pseudomonadota</taxon>
        <taxon>Betaproteobacteria</taxon>
        <taxon>Burkholderiales</taxon>
        <taxon>Sphaerotilaceae</taxon>
        <taxon>Pseudaquabacterium</taxon>
    </lineage>
</organism>
<dbReference type="InterPro" id="IPR029058">
    <property type="entry name" value="AB_hydrolase_fold"/>
</dbReference>
<feature type="domain" description="Serine aminopeptidase S33" evidence="1">
    <location>
        <begin position="29"/>
        <end position="268"/>
    </location>
</feature>
<dbReference type="EMBL" id="JABRWJ010000001">
    <property type="protein sequence ID" value="NRF66269.1"/>
    <property type="molecule type" value="Genomic_DNA"/>
</dbReference>
<evidence type="ECO:0000259" key="1">
    <source>
        <dbReference type="Pfam" id="PF12146"/>
    </source>
</evidence>
<name>A0ABX2ECQ7_9BURK</name>
<dbReference type="Gene3D" id="3.40.50.1820">
    <property type="entry name" value="alpha/beta hydrolase"/>
    <property type="match status" value="1"/>
</dbReference>